<evidence type="ECO:0000256" key="2">
    <source>
        <dbReference type="ARBA" id="ARBA00022512"/>
    </source>
</evidence>
<evidence type="ECO:0000256" key="7">
    <source>
        <dbReference type="SAM" id="Phobius"/>
    </source>
</evidence>
<evidence type="ECO:0000256" key="3">
    <source>
        <dbReference type="ARBA" id="ARBA00022525"/>
    </source>
</evidence>
<dbReference type="InterPro" id="IPR011801">
    <property type="entry name" value="Swm_rep_I_cyn"/>
</dbReference>
<dbReference type="Pfam" id="PF13753">
    <property type="entry name" value="SWM_repeat"/>
    <property type="match status" value="2"/>
</dbReference>
<feature type="domain" description="Gram-positive cocci surface proteins LPxTG" evidence="8">
    <location>
        <begin position="1229"/>
        <end position="1262"/>
    </location>
</feature>
<evidence type="ECO:0000256" key="6">
    <source>
        <dbReference type="SAM" id="Coils"/>
    </source>
</evidence>
<comment type="caution">
    <text evidence="9">The sequence shown here is derived from an EMBL/GenBank/DDBJ whole genome shotgun (WGS) entry which is preliminary data.</text>
</comment>
<evidence type="ECO:0000256" key="5">
    <source>
        <dbReference type="ARBA" id="ARBA00023088"/>
    </source>
</evidence>
<dbReference type="NCBIfam" id="TIGR02059">
    <property type="entry name" value="swm_rep_I"/>
    <property type="match status" value="2"/>
</dbReference>
<dbReference type="InterPro" id="IPR013783">
    <property type="entry name" value="Ig-like_fold"/>
</dbReference>
<keyword evidence="10" id="KW-1185">Reference proteome</keyword>
<evidence type="ECO:0000313" key="9">
    <source>
        <dbReference type="EMBL" id="MFD2046655.1"/>
    </source>
</evidence>
<dbReference type="Gene3D" id="1.20.1270.90">
    <property type="entry name" value="AF1782-like"/>
    <property type="match status" value="1"/>
</dbReference>
<dbReference type="Gene3D" id="1.20.1270.70">
    <property type="entry name" value="Designed single chain three-helix bundle"/>
    <property type="match status" value="3"/>
</dbReference>
<dbReference type="InterPro" id="IPR044016">
    <property type="entry name" value="Big_13"/>
</dbReference>
<keyword evidence="7" id="KW-0472">Membrane</keyword>
<dbReference type="EMBL" id="JBHUHQ010000041">
    <property type="protein sequence ID" value="MFD2046655.1"/>
    <property type="molecule type" value="Genomic_DNA"/>
</dbReference>
<dbReference type="Pfam" id="PF07554">
    <property type="entry name" value="FIVAR"/>
    <property type="match status" value="4"/>
</dbReference>
<keyword evidence="2" id="KW-0134">Cell wall</keyword>
<keyword evidence="4" id="KW-0732">Signal</keyword>
<protein>
    <submittedName>
        <fullName evidence="9">SwmB domain-containing protein</fullName>
    </submittedName>
</protein>
<dbReference type="Pfam" id="PF19077">
    <property type="entry name" value="Big_13"/>
    <property type="match status" value="2"/>
</dbReference>
<reference evidence="10" key="1">
    <citation type="journal article" date="2019" name="Int. J. Syst. Evol. Microbiol.">
        <title>The Global Catalogue of Microorganisms (GCM) 10K type strain sequencing project: providing services to taxonomists for standard genome sequencing and annotation.</title>
        <authorList>
            <consortium name="The Broad Institute Genomics Platform"/>
            <consortium name="The Broad Institute Genome Sequencing Center for Infectious Disease"/>
            <person name="Wu L."/>
            <person name="Ma J."/>
        </authorList>
    </citation>
    <scope>NUCLEOTIDE SEQUENCE [LARGE SCALE GENOMIC DNA]</scope>
    <source>
        <strain evidence="10">R28</strain>
    </source>
</reference>
<organism evidence="9 10">
    <name type="scientific">Ornithinibacillus salinisoli</name>
    <dbReference type="NCBI Taxonomy" id="1848459"/>
    <lineage>
        <taxon>Bacteria</taxon>
        <taxon>Bacillati</taxon>
        <taxon>Bacillota</taxon>
        <taxon>Bacilli</taxon>
        <taxon>Bacillales</taxon>
        <taxon>Bacillaceae</taxon>
        <taxon>Ornithinibacillus</taxon>
    </lineage>
</organism>
<keyword evidence="5" id="KW-0572">Peptidoglycan-anchor</keyword>
<gene>
    <name evidence="9" type="ORF">ACFSJF_20525</name>
</gene>
<keyword evidence="7" id="KW-0812">Transmembrane</keyword>
<dbReference type="Proteomes" id="UP001597383">
    <property type="component" value="Unassembled WGS sequence"/>
</dbReference>
<feature type="coiled-coil region" evidence="6">
    <location>
        <begin position="1191"/>
        <end position="1222"/>
    </location>
</feature>
<dbReference type="NCBIfam" id="TIGR01167">
    <property type="entry name" value="LPXTG_anchor"/>
    <property type="match status" value="1"/>
</dbReference>
<accession>A0ABW4W7D7</accession>
<keyword evidence="3" id="KW-0964">Secreted</keyword>
<evidence type="ECO:0000256" key="4">
    <source>
        <dbReference type="ARBA" id="ARBA00022729"/>
    </source>
</evidence>
<name>A0ABW4W7D7_9BACI</name>
<feature type="transmembrane region" description="Helical" evidence="7">
    <location>
        <begin position="1236"/>
        <end position="1255"/>
    </location>
</feature>
<evidence type="ECO:0000259" key="8">
    <source>
        <dbReference type="PROSITE" id="PS50847"/>
    </source>
</evidence>
<dbReference type="InterPro" id="IPR028059">
    <property type="entry name" value="SWM_rpt"/>
</dbReference>
<keyword evidence="6" id="KW-0175">Coiled coil</keyword>
<dbReference type="RefSeq" id="WP_377558706.1">
    <property type="nucleotide sequence ID" value="NZ_JBHUHQ010000041.1"/>
</dbReference>
<dbReference type="InterPro" id="IPR019931">
    <property type="entry name" value="LPXTG_anchor"/>
</dbReference>
<keyword evidence="7" id="KW-1133">Transmembrane helix</keyword>
<sequence>MKRFRSKISVFLIVLLLIGTVMPTQFVFGANVIVPDGHEIDYDDNVPADNAVPVAVAPDLTVTAEDGEVFSGGNIKFQINGGSDPSEKLVLRNGKYTLDGGQEMEILDGVIYLDTNENGNFNDPGEDIAKVNDILNGDGTSLQIDFSTIPLPNGDFEKGNTGEVTETNPIPNWTINTSSIGPNGTTIDQIWLGELAEKTQGRTYDSVVSSGNGTYTVTGPGGEYSYTTNVDYNGTASTSDMQNVEGFEAEFGSLDRYVKNIYQDGETSSQALEIGFLNAKLKSGDYAVTDGQIASSFGAEAISDPFEVNAGDQLGFDWKANDGGDDYEVYGYLIDEVGNHTEILYGRGSAQGWTTNTGVIPADGTYRFRFVSGSFNRTDGTTHGATLSIDNIRILSGKVVASIAEQIGQLVTYETTELLGDRDVDITVTNGTGGVSNTTTVPVLMDNELERSLTIETPTEDEVVYNPTPGITGDVLDGSTVVVDVTGPGGYTYTGTATVTDGEWTINAIDGLTEPGEYTISATASNGSLATDPPVTSTFVFVNKTMLEDYIAEVDDLNREDYQAGWDDFEEALREAEGLIAEIDNMDNDVNPDQAAVDQALKNLQDAKAALEKHSPVHSEPAAYEHGENEITIDFDKDVVLTAGDTTEGFTVTVDGTEYTVTDAVANGDKVTLTVDQPLDSDAEEVKVVYTKNETNPNLFGDEENGSADESFEIVAKDDFGSALQIETTKGNTDNQTPEFTGSVHVDADEGTLTIYDNTGNEVLTDMQVTLNGDGTWTYNVPMESELDFGDYTFEVTAINNETGRTITKSAAFTVVDKIDLQTEYDEVIEFKEEEHRSGWDDFEKAREKADEILVNPTASQDEVNQALDELQTAREALEKHSPVAENAVFEHGGDEIIVEFDKNVKFTDGELDLTAGFTVTVDGVEVDVQNVELVEVDTQGKTKKVKLTLANGTELSSDENVKVFYNKESGSSNLVGDEENGTAVEDFIFQAGDPFGHALQIYHPEGTTNDTTPTIEGTADADADSAIITIIGPDGKELVVDTDELTINPDGTWTYNVNEKLAPGEYTVIVTTSKEGRSDVTKYHTFTVVDKEALIDLEDDITYQELQEDKYTIGSWDKFKDALDKARKVIDDPNAIQAGVDQAKAELEKAYNELVYIEDLKKKVDGTNDLEPSDYTKESWATYLKALDKAKEVLADINATQEEVDVALAELEKALKELEVVDTKENILPKTATDIYNWLLLGVAFILVGTLLFLTRRRRTE</sequence>
<dbReference type="PROSITE" id="PS50847">
    <property type="entry name" value="GRAM_POS_ANCHORING"/>
    <property type="match status" value="1"/>
</dbReference>
<evidence type="ECO:0000313" key="10">
    <source>
        <dbReference type="Proteomes" id="UP001597383"/>
    </source>
</evidence>
<dbReference type="Gene3D" id="2.60.40.10">
    <property type="entry name" value="Immunoglobulins"/>
    <property type="match status" value="2"/>
</dbReference>
<proteinExistence type="predicted"/>
<evidence type="ECO:0000256" key="1">
    <source>
        <dbReference type="ARBA" id="ARBA00004168"/>
    </source>
</evidence>
<comment type="subcellular location">
    <subcellularLocation>
        <location evidence="1">Secreted</location>
        <location evidence="1">Cell wall</location>
        <topology evidence="1">Peptidoglycan-anchor</topology>
    </subcellularLocation>
</comment>